<dbReference type="SUPFAM" id="SSF49464">
    <property type="entry name" value="Carboxypeptidase regulatory domain-like"/>
    <property type="match status" value="1"/>
</dbReference>
<feature type="transmembrane region" description="Helical" evidence="8">
    <location>
        <begin position="20"/>
        <end position="40"/>
    </location>
</feature>
<dbReference type="SUPFAM" id="SSF56935">
    <property type="entry name" value="Porins"/>
    <property type="match status" value="1"/>
</dbReference>
<feature type="domain" description="TonB-dependent receptor plug" evidence="9">
    <location>
        <begin position="226"/>
        <end position="353"/>
    </location>
</feature>
<dbReference type="AlphaFoldDB" id="A0AAJ5C059"/>
<evidence type="ECO:0000313" key="11">
    <source>
        <dbReference type="Proteomes" id="UP000215355"/>
    </source>
</evidence>
<dbReference type="Pfam" id="PF07715">
    <property type="entry name" value="Plug"/>
    <property type="match status" value="1"/>
</dbReference>
<gene>
    <name evidence="10" type="ORF">SAMEA4412673_01850</name>
</gene>
<evidence type="ECO:0000256" key="4">
    <source>
        <dbReference type="ARBA" id="ARBA00022692"/>
    </source>
</evidence>
<dbReference type="InterPro" id="IPR023997">
    <property type="entry name" value="TonB-dep_OMP_SusC/RagA_CS"/>
</dbReference>
<evidence type="ECO:0000256" key="6">
    <source>
        <dbReference type="ARBA" id="ARBA00023237"/>
    </source>
</evidence>
<keyword evidence="5 7" id="KW-0472">Membrane</keyword>
<evidence type="ECO:0000256" key="7">
    <source>
        <dbReference type="PROSITE-ProRule" id="PRU01360"/>
    </source>
</evidence>
<dbReference type="Proteomes" id="UP000215355">
    <property type="component" value="Chromosome 1"/>
</dbReference>
<keyword evidence="10" id="KW-0675">Receptor</keyword>
<name>A0AAJ5C059_9SPHI</name>
<evidence type="ECO:0000256" key="5">
    <source>
        <dbReference type="ARBA" id="ARBA00023136"/>
    </source>
</evidence>
<evidence type="ECO:0000256" key="1">
    <source>
        <dbReference type="ARBA" id="ARBA00004571"/>
    </source>
</evidence>
<accession>A0AAJ5C059</accession>
<evidence type="ECO:0000256" key="8">
    <source>
        <dbReference type="SAM" id="Phobius"/>
    </source>
</evidence>
<evidence type="ECO:0000256" key="3">
    <source>
        <dbReference type="ARBA" id="ARBA00022452"/>
    </source>
</evidence>
<dbReference type="Gene3D" id="2.40.170.20">
    <property type="entry name" value="TonB-dependent receptor, beta-barrel domain"/>
    <property type="match status" value="1"/>
</dbReference>
<dbReference type="InterPro" id="IPR023996">
    <property type="entry name" value="TonB-dep_OMP_SusC/RagA"/>
</dbReference>
<dbReference type="Gene3D" id="2.60.40.1120">
    <property type="entry name" value="Carboxypeptidase-like, regulatory domain"/>
    <property type="match status" value="1"/>
</dbReference>
<evidence type="ECO:0000313" key="10">
    <source>
        <dbReference type="EMBL" id="SNV49709.1"/>
    </source>
</evidence>
<dbReference type="InterPro" id="IPR008969">
    <property type="entry name" value="CarboxyPept-like_regulatory"/>
</dbReference>
<sequence length="1222" mass="137576">MLYFLVHKKLGRGKGIDLKFLVKILKFIILLILLMLYSIIVKANEQLISVKFQKAKLNTVLKAIANQTDYQFFYNDRVNLITGPVTIDIEKGTVVQILELILPKEKLAYEISENQITISIRRQNTLTSIEPRQENIQGTVRDTEGKPLPAASVSIKGTNKSTSTDQNGKFEISALPTDIIIVSFLGYKRQEVSIAGRKTINISMQRDQQTLEVVDVAATGYQTIDRRKFTGAATKVKAEDAQRFGVPDVSRMLEGQVSGVSVQNVSGTFGAAPKIRVRGATSITGDNKPLWVIDGIILEDVVNISNDQLSTGDANTLLGSSVAGINPDDIESFEILKDAAATSLYGARAMNGVIIITTKKGRAGTQAVSYLGNYTTYLRPSYSQFDIVNSYDQMSIYSEIARKGAIDYALIRNNMNSGIFGNLSRGLSTWKEDGTPLIENTPEGREAFLKRYIYQNTDWFKTLFNNSLLQEHSVSFSNGSNKVQTYYSTSFLQDNGWAKANGVRRYTANIRGNYNITDKLSIGLLTTGSIRDQKAPGTLGQDSNPVTGVVSRNFDINPFSYAMNTSRVIAPFDENGNRENVTMNYAPFNILNELDKNIMELKMIDLKVQGELNYKLPKNVNYNFIGAYRYASTGNEHKINETSNLSNAYRAGTIYGVEGIENSIIANQNRFLYRDPANPDARPMSVLPYGGIYITNENILKSFYLRNSFNWNLTSQKHYFTAFATQEIRFLDRMTKDMTGYGYQFDKGGVPFIDPNIIKMTVEGNLPYYKMQVFSDRFVAFAANGTYSFDSRYQFTGTARYDGSNQLGRSRVARWLPTWNLSGSWNIDQENFFKNQTFFNTLTLRGTYGLTASMGPATNASLVLRSGSVNRPFIHEQEPVINIDFLENQDLTWEKQYETNIGLDATFANRRYQIVLDLYKRDAFDLIGPMRISGIGGEAIKFANYADMKSRGIELLFKATVFDRKNWGWKTQLTNAFYDNEITSIRNEPNIWNLVNSVGAAKEGYPHRGLFSIDFEKLNEFNGTPIFVNENNEISNNVFLQSIQTNYLKYEGPVDPTFNGGFYNNFNYKNLNLSFLVTYSAGNKVRLNPIYKNQYSELDAMSYDFLDRFLAPYENLSPSIATSRTSSRLPGDQVYNAYNYTDQRVADGGFIRMKQVTLGYQFPKKFFGKSIFNNLSLNLVANNLFLIYSDPKLNGQDPEFYGSGGVALPIPRQFTLSIKAGL</sequence>
<dbReference type="EMBL" id="LT906468">
    <property type="protein sequence ID" value="SNV49709.1"/>
    <property type="molecule type" value="Genomic_DNA"/>
</dbReference>
<dbReference type="NCBIfam" id="TIGR04056">
    <property type="entry name" value="OMP_RagA_SusC"/>
    <property type="match status" value="1"/>
</dbReference>
<dbReference type="InterPro" id="IPR037066">
    <property type="entry name" value="Plug_dom_sf"/>
</dbReference>
<keyword evidence="3 7" id="KW-1134">Transmembrane beta strand</keyword>
<organism evidence="10 11">
    <name type="scientific">Sphingobacterium mizutaii</name>
    <dbReference type="NCBI Taxonomy" id="1010"/>
    <lineage>
        <taxon>Bacteria</taxon>
        <taxon>Pseudomonadati</taxon>
        <taxon>Bacteroidota</taxon>
        <taxon>Sphingobacteriia</taxon>
        <taxon>Sphingobacteriales</taxon>
        <taxon>Sphingobacteriaceae</taxon>
        <taxon>Sphingobacterium</taxon>
    </lineage>
</organism>
<keyword evidence="6 7" id="KW-0998">Cell outer membrane</keyword>
<dbReference type="Gene3D" id="2.170.130.10">
    <property type="entry name" value="TonB-dependent receptor, plug domain"/>
    <property type="match status" value="1"/>
</dbReference>
<dbReference type="KEGG" id="smiz:4412673_01850"/>
<proteinExistence type="inferred from homology"/>
<dbReference type="PROSITE" id="PS52016">
    <property type="entry name" value="TONB_DEPENDENT_REC_3"/>
    <property type="match status" value="1"/>
</dbReference>
<dbReference type="InterPro" id="IPR039426">
    <property type="entry name" value="TonB-dep_rcpt-like"/>
</dbReference>
<dbReference type="NCBIfam" id="TIGR04057">
    <property type="entry name" value="SusC_RagA_signa"/>
    <property type="match status" value="1"/>
</dbReference>
<keyword evidence="8" id="KW-1133">Transmembrane helix</keyword>
<dbReference type="InterPro" id="IPR036942">
    <property type="entry name" value="Beta-barrel_TonB_sf"/>
</dbReference>
<dbReference type="RefSeq" id="WP_093095983.1">
    <property type="nucleotide sequence ID" value="NZ_FNGK01000001.1"/>
</dbReference>
<comment type="similarity">
    <text evidence="7">Belongs to the TonB-dependent receptor family.</text>
</comment>
<keyword evidence="4 7" id="KW-0812">Transmembrane</keyword>
<reference evidence="10 11" key="1">
    <citation type="submission" date="2017-06" db="EMBL/GenBank/DDBJ databases">
        <authorList>
            <consortium name="Pathogen Informatics"/>
        </authorList>
    </citation>
    <scope>NUCLEOTIDE SEQUENCE [LARGE SCALE GENOMIC DNA]</scope>
    <source>
        <strain evidence="10 11">NCTC12149</strain>
    </source>
</reference>
<dbReference type="InterPro" id="IPR012910">
    <property type="entry name" value="Plug_dom"/>
</dbReference>
<dbReference type="GO" id="GO:0009279">
    <property type="term" value="C:cell outer membrane"/>
    <property type="evidence" value="ECO:0007669"/>
    <property type="project" value="UniProtKB-SubCell"/>
</dbReference>
<keyword evidence="2 7" id="KW-0813">Transport</keyword>
<dbReference type="Pfam" id="PF13715">
    <property type="entry name" value="CarbopepD_reg_2"/>
    <property type="match status" value="1"/>
</dbReference>
<evidence type="ECO:0000259" key="9">
    <source>
        <dbReference type="Pfam" id="PF07715"/>
    </source>
</evidence>
<protein>
    <submittedName>
        <fullName evidence="10">Outer membrane cobalamin receptor protein</fullName>
    </submittedName>
</protein>
<evidence type="ECO:0000256" key="2">
    <source>
        <dbReference type="ARBA" id="ARBA00022448"/>
    </source>
</evidence>
<comment type="subcellular location">
    <subcellularLocation>
        <location evidence="1 7">Cell outer membrane</location>
        <topology evidence="1 7">Multi-pass membrane protein</topology>
    </subcellularLocation>
</comment>